<dbReference type="InterPro" id="IPR014729">
    <property type="entry name" value="Rossmann-like_a/b/a_fold"/>
</dbReference>
<keyword evidence="1 8" id="KW-0436">Ligase</keyword>
<comment type="catalytic activity">
    <reaction evidence="7 8">
        <text>tRNA(Tyr) + L-tyrosine + ATP = L-tyrosyl-tRNA(Tyr) + AMP + diphosphate + H(+)</text>
        <dbReference type="Rhea" id="RHEA:10220"/>
        <dbReference type="Rhea" id="RHEA-COMP:9706"/>
        <dbReference type="Rhea" id="RHEA-COMP:9707"/>
        <dbReference type="ChEBI" id="CHEBI:15378"/>
        <dbReference type="ChEBI" id="CHEBI:30616"/>
        <dbReference type="ChEBI" id="CHEBI:33019"/>
        <dbReference type="ChEBI" id="CHEBI:58315"/>
        <dbReference type="ChEBI" id="CHEBI:78442"/>
        <dbReference type="ChEBI" id="CHEBI:78536"/>
        <dbReference type="ChEBI" id="CHEBI:456215"/>
        <dbReference type="EC" id="6.1.1.1"/>
    </reaction>
</comment>
<feature type="binding site" evidence="8">
    <location>
        <position position="181"/>
    </location>
    <ligand>
        <name>L-tyrosine</name>
        <dbReference type="ChEBI" id="CHEBI:58315"/>
    </ligand>
</feature>
<keyword evidence="5 8" id="KW-0648">Protein biosynthesis</keyword>
<protein>
    <recommendedName>
        <fullName evidence="8">Tyrosine--tRNA ligase</fullName>
        <ecNumber evidence="8">6.1.1.1</ecNumber>
    </recommendedName>
    <alternativeName>
        <fullName evidence="8">Tyrosyl-tRNA synthetase</fullName>
        <shortName evidence="8">TyrRS</shortName>
    </alternativeName>
</protein>
<dbReference type="SUPFAM" id="SSF52374">
    <property type="entry name" value="Nucleotidylyl transferase"/>
    <property type="match status" value="1"/>
</dbReference>
<dbReference type="PRINTS" id="PR01040">
    <property type="entry name" value="TRNASYNTHTYR"/>
</dbReference>
<accession>A0ABW7ZH61</accession>
<dbReference type="PROSITE" id="PS50889">
    <property type="entry name" value="S4"/>
    <property type="match status" value="1"/>
</dbReference>
<dbReference type="PANTHER" id="PTHR11766">
    <property type="entry name" value="TYROSYL-TRNA SYNTHETASE"/>
    <property type="match status" value="1"/>
</dbReference>
<dbReference type="RefSeq" id="WP_396768259.1">
    <property type="nucleotide sequence ID" value="NZ_JBITLA010000001.1"/>
</dbReference>
<dbReference type="InterPro" id="IPR024107">
    <property type="entry name" value="Tyr-tRNA-ligase_bac_1"/>
</dbReference>
<comment type="subcellular location">
    <subcellularLocation>
        <location evidence="8">Cytoplasm</location>
    </subcellularLocation>
</comment>
<dbReference type="InterPro" id="IPR001412">
    <property type="entry name" value="aa-tRNA-synth_I_CS"/>
</dbReference>
<evidence type="ECO:0000256" key="6">
    <source>
        <dbReference type="ARBA" id="ARBA00023146"/>
    </source>
</evidence>
<comment type="caution">
    <text evidence="11">The sequence shown here is derived from an EMBL/GenBank/DDBJ whole genome shotgun (WGS) entry which is preliminary data.</text>
</comment>
<feature type="binding site" evidence="8">
    <location>
        <position position="44"/>
    </location>
    <ligand>
        <name>L-tyrosine</name>
        <dbReference type="ChEBI" id="CHEBI:58315"/>
    </ligand>
</feature>
<evidence type="ECO:0000256" key="8">
    <source>
        <dbReference type="HAMAP-Rule" id="MF_02006"/>
    </source>
</evidence>
<keyword evidence="4 9" id="KW-0694">RNA-binding</keyword>
<evidence type="ECO:0000256" key="9">
    <source>
        <dbReference type="PROSITE-ProRule" id="PRU00182"/>
    </source>
</evidence>
<dbReference type="Gene3D" id="1.10.240.10">
    <property type="entry name" value="Tyrosyl-Transfer RNA Synthetase"/>
    <property type="match status" value="1"/>
</dbReference>
<evidence type="ECO:0000256" key="3">
    <source>
        <dbReference type="ARBA" id="ARBA00022840"/>
    </source>
</evidence>
<reference evidence="11 12" key="1">
    <citation type="submission" date="2024-10" db="EMBL/GenBank/DDBJ databases">
        <title>The Natural Products Discovery Center: Release of the First 8490 Sequenced Strains for Exploring Actinobacteria Biosynthetic Diversity.</title>
        <authorList>
            <person name="Kalkreuter E."/>
            <person name="Kautsar S.A."/>
            <person name="Yang D."/>
            <person name="Bader C.D."/>
            <person name="Teijaro C.N."/>
            <person name="Fluegel L."/>
            <person name="Davis C.M."/>
            <person name="Simpson J.R."/>
            <person name="Lauterbach L."/>
            <person name="Steele A.D."/>
            <person name="Gui C."/>
            <person name="Meng S."/>
            <person name="Li G."/>
            <person name="Viehrig K."/>
            <person name="Ye F."/>
            <person name="Su P."/>
            <person name="Kiefer A.F."/>
            <person name="Nichols A."/>
            <person name="Cepeda A.J."/>
            <person name="Yan W."/>
            <person name="Fan B."/>
            <person name="Jiang Y."/>
            <person name="Adhikari A."/>
            <person name="Zheng C.-J."/>
            <person name="Schuster L."/>
            <person name="Cowan T.M."/>
            <person name="Smanski M.J."/>
            <person name="Chevrette M.G."/>
            <person name="De Carvalho L.P.S."/>
            <person name="Shen B."/>
        </authorList>
    </citation>
    <scope>NUCLEOTIDE SEQUENCE [LARGE SCALE GENOMIC DNA]</scope>
    <source>
        <strain evidence="11 12">NPDC049845</strain>
    </source>
</reference>
<dbReference type="InterPro" id="IPR002305">
    <property type="entry name" value="aa-tRNA-synth_Ic"/>
</dbReference>
<comment type="similarity">
    <text evidence="8">Belongs to the class-I aminoacyl-tRNA synthetase family. TyrS type 1 subfamily.</text>
</comment>
<dbReference type="SUPFAM" id="SSF55174">
    <property type="entry name" value="Alpha-L RNA-binding motif"/>
    <property type="match status" value="1"/>
</dbReference>
<comment type="subunit">
    <text evidence="8">Homodimer.</text>
</comment>
<keyword evidence="8" id="KW-0963">Cytoplasm</keyword>
<evidence type="ECO:0000256" key="2">
    <source>
        <dbReference type="ARBA" id="ARBA00022741"/>
    </source>
</evidence>
<dbReference type="PANTHER" id="PTHR11766:SF0">
    <property type="entry name" value="TYROSINE--TRNA LIGASE, MITOCHONDRIAL"/>
    <property type="match status" value="1"/>
</dbReference>
<dbReference type="EMBL" id="JBITLE010000002">
    <property type="protein sequence ID" value="MFI7261582.1"/>
    <property type="molecule type" value="Genomic_DNA"/>
</dbReference>
<keyword evidence="2 8" id="KW-0547">Nucleotide-binding</keyword>
<dbReference type="InterPro" id="IPR002307">
    <property type="entry name" value="Tyr-tRNA-ligase"/>
</dbReference>
<organism evidence="11 12">
    <name type="scientific">Micromonospora maritima</name>
    <dbReference type="NCBI Taxonomy" id="986711"/>
    <lineage>
        <taxon>Bacteria</taxon>
        <taxon>Bacillati</taxon>
        <taxon>Actinomycetota</taxon>
        <taxon>Actinomycetes</taxon>
        <taxon>Micromonosporales</taxon>
        <taxon>Micromonosporaceae</taxon>
        <taxon>Micromonospora</taxon>
    </lineage>
</organism>
<keyword evidence="12" id="KW-1185">Reference proteome</keyword>
<feature type="binding site" evidence="8">
    <location>
        <position position="240"/>
    </location>
    <ligand>
        <name>ATP</name>
        <dbReference type="ChEBI" id="CHEBI:30616"/>
    </ligand>
</feature>
<dbReference type="InterPro" id="IPR024088">
    <property type="entry name" value="Tyr-tRNA-ligase_bac-type"/>
</dbReference>
<feature type="short sequence motif" description="'KMSKS' region" evidence="8">
    <location>
        <begin position="237"/>
        <end position="241"/>
    </location>
</feature>
<dbReference type="EC" id="6.1.1.1" evidence="8"/>
<name>A0ABW7ZH61_9ACTN</name>
<dbReference type="GO" id="GO:0004831">
    <property type="term" value="F:tyrosine-tRNA ligase activity"/>
    <property type="evidence" value="ECO:0007669"/>
    <property type="project" value="UniProtKB-EC"/>
</dbReference>
<evidence type="ECO:0000256" key="4">
    <source>
        <dbReference type="ARBA" id="ARBA00022884"/>
    </source>
</evidence>
<feature type="binding site" evidence="8">
    <location>
        <position position="177"/>
    </location>
    <ligand>
        <name>L-tyrosine</name>
        <dbReference type="ChEBI" id="CHEBI:58315"/>
    </ligand>
</feature>
<dbReference type="Pfam" id="PF00579">
    <property type="entry name" value="tRNA-synt_1b"/>
    <property type="match status" value="1"/>
</dbReference>
<feature type="domain" description="Tyrosine--tRNA ligase SYY-like C-terminal" evidence="10">
    <location>
        <begin position="361"/>
        <end position="421"/>
    </location>
</feature>
<feature type="short sequence motif" description="'HIGH' region" evidence="8">
    <location>
        <begin position="49"/>
        <end position="58"/>
    </location>
</feature>
<dbReference type="Gene3D" id="3.10.290.10">
    <property type="entry name" value="RNA-binding S4 domain"/>
    <property type="match status" value="1"/>
</dbReference>
<dbReference type="Gene3D" id="3.40.50.620">
    <property type="entry name" value="HUPs"/>
    <property type="match status" value="1"/>
</dbReference>
<evidence type="ECO:0000313" key="11">
    <source>
        <dbReference type="EMBL" id="MFI7261582.1"/>
    </source>
</evidence>
<dbReference type="HAMAP" id="MF_02006">
    <property type="entry name" value="Tyr_tRNA_synth_type1"/>
    <property type="match status" value="1"/>
</dbReference>
<dbReference type="Pfam" id="PF22421">
    <property type="entry name" value="SYY_C-terminal"/>
    <property type="match status" value="1"/>
</dbReference>
<evidence type="ECO:0000313" key="12">
    <source>
        <dbReference type="Proteomes" id="UP001612812"/>
    </source>
</evidence>
<sequence length="427" mass="47277">MTDSNLPPGRDSLTDDLLWRGLIQDSTGLDELRELLDGGSTTFYVGFDPTAPSLHIGNLMQVVMARRLQLAGHRPLLLVGGATGQIGDPKESAERTLNPPEVIAGWVQRIRDQLSPFVTYTGENAAQLVNNLDWTGEMSVVEFLRDVGKHFPVNKMLAREVVKARLESGISYTEFSYQLLQANDFFELHRRHGCRLQYGGSDQWGNITAGVDYIRRRGAGPVEAFTTPLVTKADGTKFGKSETGTVWLDPQMTSPYAFYQFWVNADDRDVSRYLRYFSFRSREELEELEKATAERPQARLAQRALAEELTTLVHGERETAQAVAASQALFGRGSLDELAPETLRAALTEAGLVHLDELPDVAGLLKESGLVPSMKEARRVIAEGGAYVNNTRIAEVDATVSPADLLHGRYLVLRRGKRSFAGVELRG</sequence>
<comment type="function">
    <text evidence="8">Catalyzes the attachment of tyrosine to tRNA(Tyr) in a two-step reaction: tyrosine is first activated by ATP to form Tyr-AMP and then transferred to the acceptor end of tRNA(Tyr).</text>
</comment>
<dbReference type="CDD" id="cd00165">
    <property type="entry name" value="S4"/>
    <property type="match status" value="1"/>
</dbReference>
<evidence type="ECO:0000256" key="5">
    <source>
        <dbReference type="ARBA" id="ARBA00022917"/>
    </source>
</evidence>
<evidence type="ECO:0000256" key="7">
    <source>
        <dbReference type="ARBA" id="ARBA00048248"/>
    </source>
</evidence>
<dbReference type="InterPro" id="IPR036986">
    <property type="entry name" value="S4_RNA-bd_sf"/>
</dbReference>
<dbReference type="InterPro" id="IPR054608">
    <property type="entry name" value="SYY-like_C"/>
</dbReference>
<keyword evidence="6 8" id="KW-0030">Aminoacyl-tRNA synthetase</keyword>
<keyword evidence="3 8" id="KW-0067">ATP-binding</keyword>
<dbReference type="Proteomes" id="UP001612812">
    <property type="component" value="Unassembled WGS sequence"/>
</dbReference>
<dbReference type="CDD" id="cd00805">
    <property type="entry name" value="TyrRS_core"/>
    <property type="match status" value="1"/>
</dbReference>
<evidence type="ECO:0000259" key="10">
    <source>
        <dbReference type="Pfam" id="PF22421"/>
    </source>
</evidence>
<dbReference type="NCBIfam" id="TIGR00234">
    <property type="entry name" value="tyrS"/>
    <property type="match status" value="1"/>
</dbReference>
<gene>
    <name evidence="8 11" type="primary">tyrS</name>
    <name evidence="11" type="ORF">ACIBP4_04635</name>
</gene>
<evidence type="ECO:0000256" key="1">
    <source>
        <dbReference type="ARBA" id="ARBA00022598"/>
    </source>
</evidence>
<proteinExistence type="inferred from homology"/>
<dbReference type="PROSITE" id="PS00178">
    <property type="entry name" value="AA_TRNA_LIGASE_I"/>
    <property type="match status" value="1"/>
</dbReference>